<accession>A0A9N9KGK4</accession>
<keyword evidence="2" id="KW-1185">Reference proteome</keyword>
<evidence type="ECO:0000313" key="1">
    <source>
        <dbReference type="EMBL" id="CAG8830171.1"/>
    </source>
</evidence>
<organism evidence="1 2">
    <name type="scientific">Cetraspora pellucida</name>
    <dbReference type="NCBI Taxonomy" id="1433469"/>
    <lineage>
        <taxon>Eukaryota</taxon>
        <taxon>Fungi</taxon>
        <taxon>Fungi incertae sedis</taxon>
        <taxon>Mucoromycota</taxon>
        <taxon>Glomeromycotina</taxon>
        <taxon>Glomeromycetes</taxon>
        <taxon>Diversisporales</taxon>
        <taxon>Gigasporaceae</taxon>
        <taxon>Cetraspora</taxon>
    </lineage>
</organism>
<gene>
    <name evidence="1" type="ORF">CPELLU_LOCUS20572</name>
</gene>
<reference evidence="1" key="1">
    <citation type="submission" date="2021-06" db="EMBL/GenBank/DDBJ databases">
        <authorList>
            <person name="Kallberg Y."/>
            <person name="Tangrot J."/>
            <person name="Rosling A."/>
        </authorList>
    </citation>
    <scope>NUCLEOTIDE SEQUENCE</scope>
    <source>
        <strain evidence="1">FL966</strain>
    </source>
</reference>
<feature type="non-terminal residue" evidence="1">
    <location>
        <position position="1"/>
    </location>
</feature>
<name>A0A9N9KGK4_9GLOM</name>
<protein>
    <submittedName>
        <fullName evidence="1">10232_t:CDS:1</fullName>
    </submittedName>
</protein>
<dbReference type="EMBL" id="CAJVQA010063544">
    <property type="protein sequence ID" value="CAG8830171.1"/>
    <property type="molecule type" value="Genomic_DNA"/>
</dbReference>
<dbReference type="Proteomes" id="UP000789759">
    <property type="component" value="Unassembled WGS sequence"/>
</dbReference>
<dbReference type="AlphaFoldDB" id="A0A9N9KGK4"/>
<proteinExistence type="predicted"/>
<evidence type="ECO:0000313" key="2">
    <source>
        <dbReference type="Proteomes" id="UP000789759"/>
    </source>
</evidence>
<feature type="non-terminal residue" evidence="1">
    <location>
        <position position="60"/>
    </location>
</feature>
<sequence>RVDIMIHRIEHVKDYKNDNVKDMRKIHDGFEPDGIMTVGDTSLGIDDKIQTHLTSDDIAT</sequence>
<comment type="caution">
    <text evidence="1">The sequence shown here is derived from an EMBL/GenBank/DDBJ whole genome shotgun (WGS) entry which is preliminary data.</text>
</comment>